<keyword evidence="7" id="KW-1185">Reference proteome</keyword>
<dbReference type="PANTHER" id="PTHR45674:SF4">
    <property type="entry name" value="DNA LIGASE 1"/>
    <property type="match status" value="1"/>
</dbReference>
<protein>
    <recommendedName>
        <fullName evidence="2">DNA ligase (ATP)</fullName>
        <ecNumber evidence="2">6.5.1.1</ecNumber>
    </recommendedName>
</protein>
<dbReference type="Gene3D" id="3.30.1490.70">
    <property type="match status" value="1"/>
</dbReference>
<dbReference type="Gene3D" id="2.40.50.140">
    <property type="entry name" value="Nucleic acid-binding proteins"/>
    <property type="match status" value="1"/>
</dbReference>
<dbReference type="GO" id="GO:0006281">
    <property type="term" value="P:DNA repair"/>
    <property type="evidence" value="ECO:0007669"/>
    <property type="project" value="InterPro"/>
</dbReference>
<dbReference type="NCBIfam" id="TIGR02779">
    <property type="entry name" value="NHEJ_ligase_lig"/>
    <property type="match status" value="1"/>
</dbReference>
<evidence type="ECO:0000259" key="5">
    <source>
        <dbReference type="PROSITE" id="PS50160"/>
    </source>
</evidence>
<dbReference type="CDD" id="cd07971">
    <property type="entry name" value="OBF_DNA_ligase_LigD"/>
    <property type="match status" value="1"/>
</dbReference>
<dbReference type="InterPro" id="IPR014146">
    <property type="entry name" value="LigD_ligase_dom"/>
</dbReference>
<dbReference type="Pfam" id="PF01068">
    <property type="entry name" value="DNA_ligase_A_M"/>
    <property type="match status" value="1"/>
</dbReference>
<organism evidence="6 7">
    <name type="scientific">Pelotomaculum propionicicum</name>
    <dbReference type="NCBI Taxonomy" id="258475"/>
    <lineage>
        <taxon>Bacteria</taxon>
        <taxon>Bacillati</taxon>
        <taxon>Bacillota</taxon>
        <taxon>Clostridia</taxon>
        <taxon>Eubacteriales</taxon>
        <taxon>Desulfotomaculaceae</taxon>
        <taxon>Pelotomaculum</taxon>
    </lineage>
</organism>
<name>A0A4Y7RNA6_9FIRM</name>
<dbReference type="Gene3D" id="3.30.470.30">
    <property type="entry name" value="DNA ligase/mRNA capping enzyme"/>
    <property type="match status" value="1"/>
</dbReference>
<gene>
    <name evidence="6" type="primary">ligD</name>
    <name evidence="6" type="ORF">Pmgp_02557</name>
</gene>
<dbReference type="SUPFAM" id="SSF50249">
    <property type="entry name" value="Nucleic acid-binding proteins"/>
    <property type="match status" value="1"/>
</dbReference>
<dbReference type="GO" id="GO:0005524">
    <property type="term" value="F:ATP binding"/>
    <property type="evidence" value="ECO:0007669"/>
    <property type="project" value="InterPro"/>
</dbReference>
<accession>A0A4Y7RNA6</accession>
<comment type="similarity">
    <text evidence="1">Belongs to the ATP-dependent DNA ligase family.</text>
</comment>
<evidence type="ECO:0000256" key="4">
    <source>
        <dbReference type="ARBA" id="ARBA00034003"/>
    </source>
</evidence>
<dbReference type="GO" id="GO:0006310">
    <property type="term" value="P:DNA recombination"/>
    <property type="evidence" value="ECO:0007669"/>
    <property type="project" value="InterPro"/>
</dbReference>
<evidence type="ECO:0000256" key="3">
    <source>
        <dbReference type="ARBA" id="ARBA00022598"/>
    </source>
</evidence>
<dbReference type="Proteomes" id="UP000297597">
    <property type="component" value="Unassembled WGS sequence"/>
</dbReference>
<evidence type="ECO:0000256" key="1">
    <source>
        <dbReference type="ARBA" id="ARBA00007572"/>
    </source>
</evidence>
<sequence length="318" mass="35413">MNGDKLPLLRPMLAVSAAPFDSAGHIFEVKWDGYRCLAYLEGGATVLWSRNGINLTSRFPELSWLHTRVKQTPAVLDGEIVVFENGKPSFAGLQSRGRMNDLKRIGRSSSECPAVFISFDLLYAGGKSLLELAIEKRKEVLADIVEPGDEICVSQFINGSGREFFKACVAQGLEGAVAKKLGSVYLPGRRSAYWQKFRHTREVELVVCGYQPQSSGRRLGSLVLGGYREGELVYQGKVGSGIGERESEALLEGLRKLENSKETLTIPREERRRTKFVRPLLVCSIEYLTATGEGYLRHPVYKGIRWDKNPAECHAVEE</sequence>
<feature type="domain" description="ATP-dependent DNA ligase family profile" evidence="5">
    <location>
        <begin position="107"/>
        <end position="243"/>
    </location>
</feature>
<dbReference type="InterPro" id="IPR012310">
    <property type="entry name" value="DNA_ligase_ATP-dep_cent"/>
</dbReference>
<dbReference type="OrthoDB" id="9802472at2"/>
<dbReference type="Pfam" id="PF04679">
    <property type="entry name" value="DNA_ligase_A_C"/>
    <property type="match status" value="1"/>
</dbReference>
<comment type="catalytic activity">
    <reaction evidence="4">
        <text>ATP + (deoxyribonucleotide)n-3'-hydroxyl + 5'-phospho-(deoxyribonucleotide)m = (deoxyribonucleotide)n+m + AMP + diphosphate.</text>
        <dbReference type="EC" id="6.5.1.1"/>
    </reaction>
</comment>
<dbReference type="GO" id="GO:0003910">
    <property type="term" value="F:DNA ligase (ATP) activity"/>
    <property type="evidence" value="ECO:0007669"/>
    <property type="project" value="UniProtKB-EC"/>
</dbReference>
<dbReference type="EC" id="6.5.1.1" evidence="2"/>
<dbReference type="InterPro" id="IPR012340">
    <property type="entry name" value="NA-bd_OB-fold"/>
</dbReference>
<proteinExistence type="inferred from homology"/>
<dbReference type="RefSeq" id="WP_134214373.1">
    <property type="nucleotide sequence ID" value="NZ_QFFZ01000031.1"/>
</dbReference>
<dbReference type="InterPro" id="IPR012309">
    <property type="entry name" value="DNA_ligase_ATP-dep_C"/>
</dbReference>
<keyword evidence="3" id="KW-0436">Ligase</keyword>
<evidence type="ECO:0000313" key="7">
    <source>
        <dbReference type="Proteomes" id="UP000297597"/>
    </source>
</evidence>
<dbReference type="PANTHER" id="PTHR45674">
    <property type="entry name" value="DNA LIGASE 1/3 FAMILY MEMBER"/>
    <property type="match status" value="1"/>
</dbReference>
<dbReference type="CDD" id="cd07906">
    <property type="entry name" value="Adenylation_DNA_ligase_LigD_LigC"/>
    <property type="match status" value="1"/>
</dbReference>
<dbReference type="EMBL" id="QFFZ01000031">
    <property type="protein sequence ID" value="TEB10152.1"/>
    <property type="molecule type" value="Genomic_DNA"/>
</dbReference>
<dbReference type="AlphaFoldDB" id="A0A4Y7RNA6"/>
<comment type="caution">
    <text evidence="6">The sequence shown here is derived from an EMBL/GenBank/DDBJ whole genome shotgun (WGS) entry which is preliminary data.</text>
</comment>
<dbReference type="InterPro" id="IPR050191">
    <property type="entry name" value="ATP-dep_DNA_ligase"/>
</dbReference>
<dbReference type="PROSITE" id="PS50160">
    <property type="entry name" value="DNA_LIGASE_A3"/>
    <property type="match status" value="1"/>
</dbReference>
<evidence type="ECO:0000313" key="6">
    <source>
        <dbReference type="EMBL" id="TEB10152.1"/>
    </source>
</evidence>
<evidence type="ECO:0000256" key="2">
    <source>
        <dbReference type="ARBA" id="ARBA00012727"/>
    </source>
</evidence>
<dbReference type="SUPFAM" id="SSF56091">
    <property type="entry name" value="DNA ligase/mRNA capping enzyme, catalytic domain"/>
    <property type="match status" value="1"/>
</dbReference>
<reference evidence="6 7" key="1">
    <citation type="journal article" date="2018" name="Environ. Microbiol.">
        <title>Novel energy conservation strategies and behaviour of Pelotomaculum schinkii driving syntrophic propionate catabolism.</title>
        <authorList>
            <person name="Hidalgo-Ahumada C.A.P."/>
            <person name="Nobu M.K."/>
            <person name="Narihiro T."/>
            <person name="Tamaki H."/>
            <person name="Liu W.T."/>
            <person name="Kamagata Y."/>
            <person name="Stams A.J.M."/>
            <person name="Imachi H."/>
            <person name="Sousa D.Z."/>
        </authorList>
    </citation>
    <scope>NUCLEOTIDE SEQUENCE [LARGE SCALE GENOMIC DNA]</scope>
    <source>
        <strain evidence="6 7">MGP</strain>
    </source>
</reference>